<sequence length="100" mass="11413">MVVRKGRDRLEGVSHWLVRRRCEGRGRMQVREDVGWAGEARNRGRQQDHGRGQERHGTVAEGGRGMALERNLITRRARPRLGRSFRSTGGTARRGNARAR</sequence>
<gene>
    <name evidence="2" type="ORF">PMIN01_05847</name>
</gene>
<comment type="caution">
    <text evidence="2">The sequence shown here is derived from an EMBL/GenBank/DDBJ whole genome shotgun (WGS) entry which is preliminary data.</text>
</comment>
<protein>
    <submittedName>
        <fullName evidence="2">Uncharacterized protein</fullName>
    </submittedName>
</protein>
<dbReference type="AlphaFoldDB" id="A0A9P6GHQ9"/>
<feature type="compositionally biased region" description="Basic residues" evidence="1">
    <location>
        <begin position="73"/>
        <end position="83"/>
    </location>
</feature>
<evidence type="ECO:0000256" key="1">
    <source>
        <dbReference type="SAM" id="MobiDB-lite"/>
    </source>
</evidence>
<reference evidence="2" key="1">
    <citation type="journal article" date="2020" name="Mol. Plant Microbe Interact.">
        <title>Genome Sequence of the Biocontrol Agent Coniothyrium minitans strain Conio (IMI 134523).</title>
        <authorList>
            <person name="Patel D."/>
            <person name="Shittu T.A."/>
            <person name="Baroncelli R."/>
            <person name="Muthumeenakshi S."/>
            <person name="Osborne T.H."/>
            <person name="Janganan T.K."/>
            <person name="Sreenivasaprasad S."/>
        </authorList>
    </citation>
    <scope>NUCLEOTIDE SEQUENCE</scope>
    <source>
        <strain evidence="2">Conio</strain>
    </source>
</reference>
<evidence type="ECO:0000313" key="3">
    <source>
        <dbReference type="Proteomes" id="UP000756921"/>
    </source>
</evidence>
<name>A0A9P6GHQ9_9PLEO</name>
<accession>A0A9P6GHQ9</accession>
<dbReference type="Proteomes" id="UP000756921">
    <property type="component" value="Unassembled WGS sequence"/>
</dbReference>
<organism evidence="2 3">
    <name type="scientific">Paraphaeosphaeria minitans</name>
    <dbReference type="NCBI Taxonomy" id="565426"/>
    <lineage>
        <taxon>Eukaryota</taxon>
        <taxon>Fungi</taxon>
        <taxon>Dikarya</taxon>
        <taxon>Ascomycota</taxon>
        <taxon>Pezizomycotina</taxon>
        <taxon>Dothideomycetes</taxon>
        <taxon>Pleosporomycetidae</taxon>
        <taxon>Pleosporales</taxon>
        <taxon>Massarineae</taxon>
        <taxon>Didymosphaeriaceae</taxon>
        <taxon>Paraphaeosphaeria</taxon>
    </lineage>
</organism>
<feature type="region of interest" description="Disordered" evidence="1">
    <location>
        <begin position="33"/>
        <end position="100"/>
    </location>
</feature>
<evidence type="ECO:0000313" key="2">
    <source>
        <dbReference type="EMBL" id="KAF9735932.1"/>
    </source>
</evidence>
<feature type="compositionally biased region" description="Basic and acidic residues" evidence="1">
    <location>
        <begin position="33"/>
        <end position="58"/>
    </location>
</feature>
<keyword evidence="3" id="KW-1185">Reference proteome</keyword>
<proteinExistence type="predicted"/>
<dbReference type="EMBL" id="WJXW01000005">
    <property type="protein sequence ID" value="KAF9735932.1"/>
    <property type="molecule type" value="Genomic_DNA"/>
</dbReference>